<dbReference type="SUPFAM" id="SSF53474">
    <property type="entry name" value="alpha/beta-Hydrolases"/>
    <property type="match status" value="2"/>
</dbReference>
<comment type="similarity">
    <text evidence="1">Belongs to the peptidase S33 family.</text>
</comment>
<dbReference type="PANTHER" id="PTHR43248:SF25">
    <property type="entry name" value="AB HYDROLASE-1 DOMAIN-CONTAINING PROTEIN-RELATED"/>
    <property type="match status" value="1"/>
</dbReference>
<evidence type="ECO:0000256" key="2">
    <source>
        <dbReference type="ARBA" id="ARBA00022801"/>
    </source>
</evidence>
<evidence type="ECO:0000256" key="1">
    <source>
        <dbReference type="ARBA" id="ARBA00010088"/>
    </source>
</evidence>
<gene>
    <name evidence="5" type="ORF">FA13DRAFT_1797985</name>
</gene>
<evidence type="ECO:0000259" key="4">
    <source>
        <dbReference type="Pfam" id="PF08386"/>
    </source>
</evidence>
<keyword evidence="6" id="KW-1185">Reference proteome</keyword>
<dbReference type="STRING" id="71717.A0A4Y7SPC1"/>
<dbReference type="Proteomes" id="UP000298030">
    <property type="component" value="Unassembled WGS sequence"/>
</dbReference>
<dbReference type="Pfam" id="PF08386">
    <property type="entry name" value="Abhydrolase_4"/>
    <property type="match status" value="1"/>
</dbReference>
<dbReference type="InterPro" id="IPR051601">
    <property type="entry name" value="Serine_prot/Carboxylest_S33"/>
</dbReference>
<dbReference type="PANTHER" id="PTHR43248">
    <property type="entry name" value="2-SUCCINYL-6-HYDROXY-2,4-CYCLOHEXADIENE-1-CARBOXYLATE SYNTHASE"/>
    <property type="match status" value="1"/>
</dbReference>
<dbReference type="GO" id="GO:0016787">
    <property type="term" value="F:hydrolase activity"/>
    <property type="evidence" value="ECO:0007669"/>
    <property type="project" value="UniProtKB-KW"/>
</dbReference>
<name>A0A4Y7SPC1_COPMI</name>
<reference evidence="5 6" key="1">
    <citation type="journal article" date="2019" name="Nat. Ecol. Evol.">
        <title>Megaphylogeny resolves global patterns of mushroom evolution.</title>
        <authorList>
            <person name="Varga T."/>
            <person name="Krizsan K."/>
            <person name="Foldi C."/>
            <person name="Dima B."/>
            <person name="Sanchez-Garcia M."/>
            <person name="Sanchez-Ramirez S."/>
            <person name="Szollosi G.J."/>
            <person name="Szarkandi J.G."/>
            <person name="Papp V."/>
            <person name="Albert L."/>
            <person name="Andreopoulos W."/>
            <person name="Angelini C."/>
            <person name="Antonin V."/>
            <person name="Barry K.W."/>
            <person name="Bougher N.L."/>
            <person name="Buchanan P."/>
            <person name="Buyck B."/>
            <person name="Bense V."/>
            <person name="Catcheside P."/>
            <person name="Chovatia M."/>
            <person name="Cooper J."/>
            <person name="Damon W."/>
            <person name="Desjardin D."/>
            <person name="Finy P."/>
            <person name="Geml J."/>
            <person name="Haridas S."/>
            <person name="Hughes K."/>
            <person name="Justo A."/>
            <person name="Karasinski D."/>
            <person name="Kautmanova I."/>
            <person name="Kiss B."/>
            <person name="Kocsube S."/>
            <person name="Kotiranta H."/>
            <person name="LaButti K.M."/>
            <person name="Lechner B.E."/>
            <person name="Liimatainen K."/>
            <person name="Lipzen A."/>
            <person name="Lukacs Z."/>
            <person name="Mihaltcheva S."/>
            <person name="Morgado L.N."/>
            <person name="Niskanen T."/>
            <person name="Noordeloos M.E."/>
            <person name="Ohm R.A."/>
            <person name="Ortiz-Santana B."/>
            <person name="Ovrebo C."/>
            <person name="Racz N."/>
            <person name="Riley R."/>
            <person name="Savchenko A."/>
            <person name="Shiryaev A."/>
            <person name="Soop K."/>
            <person name="Spirin V."/>
            <person name="Szebenyi C."/>
            <person name="Tomsovsky M."/>
            <person name="Tulloss R.E."/>
            <person name="Uehling J."/>
            <person name="Grigoriev I.V."/>
            <person name="Vagvolgyi C."/>
            <person name="Papp T."/>
            <person name="Martin F.M."/>
            <person name="Miettinen O."/>
            <person name="Hibbett D.S."/>
            <person name="Nagy L.G."/>
        </authorList>
    </citation>
    <scope>NUCLEOTIDE SEQUENCE [LARGE SCALE GENOMIC DNA]</scope>
    <source>
        <strain evidence="5 6">FP101781</strain>
    </source>
</reference>
<evidence type="ECO:0000259" key="3">
    <source>
        <dbReference type="Pfam" id="PF00561"/>
    </source>
</evidence>
<dbReference type="InterPro" id="IPR013595">
    <property type="entry name" value="Pept_S33_TAP-like_C"/>
</dbReference>
<dbReference type="EMBL" id="QPFP01000077">
    <property type="protein sequence ID" value="TEB23498.1"/>
    <property type="molecule type" value="Genomic_DNA"/>
</dbReference>
<dbReference type="OrthoDB" id="425534at2759"/>
<dbReference type="AlphaFoldDB" id="A0A4Y7SPC1"/>
<comment type="caution">
    <text evidence="5">The sequence shown here is derived from an EMBL/GenBank/DDBJ whole genome shotgun (WGS) entry which is preliminary data.</text>
</comment>
<proteinExistence type="inferred from homology"/>
<dbReference type="Gene3D" id="3.40.50.1820">
    <property type="entry name" value="alpha/beta hydrolase"/>
    <property type="match status" value="1"/>
</dbReference>
<dbReference type="Pfam" id="PF00561">
    <property type="entry name" value="Abhydrolase_1"/>
    <property type="match status" value="1"/>
</dbReference>
<feature type="domain" description="AB hydrolase-1" evidence="3">
    <location>
        <begin position="89"/>
        <end position="245"/>
    </location>
</feature>
<dbReference type="InterPro" id="IPR000073">
    <property type="entry name" value="AB_hydrolase_1"/>
</dbReference>
<evidence type="ECO:0000313" key="6">
    <source>
        <dbReference type="Proteomes" id="UP000298030"/>
    </source>
</evidence>
<accession>A0A4Y7SPC1</accession>
<organism evidence="5 6">
    <name type="scientific">Coprinellus micaceus</name>
    <name type="common">Glistening ink-cap mushroom</name>
    <name type="synonym">Coprinus micaceus</name>
    <dbReference type="NCBI Taxonomy" id="71717"/>
    <lineage>
        <taxon>Eukaryota</taxon>
        <taxon>Fungi</taxon>
        <taxon>Dikarya</taxon>
        <taxon>Basidiomycota</taxon>
        <taxon>Agaricomycotina</taxon>
        <taxon>Agaricomycetes</taxon>
        <taxon>Agaricomycetidae</taxon>
        <taxon>Agaricales</taxon>
        <taxon>Agaricineae</taxon>
        <taxon>Psathyrellaceae</taxon>
        <taxon>Coprinellus</taxon>
    </lineage>
</organism>
<dbReference type="InterPro" id="IPR029058">
    <property type="entry name" value="AB_hydrolase_fold"/>
</dbReference>
<sequence>MESMNVPGALIAKAETVQGCANSTADGSPWAKIEPSKELAWYPCFTPPFQCARLLVPLDYADPDGQQAAIALVRKPALIPKHSHLYRGPVLFNPGGPGGSGVALILALGNTFSTIIGPQFDIVGFDPRGVGSSTPRASFFDTDVERILFAAGTGPLPSFKKGSVHGVESSWAQARLLGKLAAEHGAGYLEHINTENTATDMLTIAQAHGREKVQYWGFSYGSVLGATFAAMYPDKIERLIIDGVMDSEDYYATGWKTNLVDANDSLNLFFNACAEAGPIRCALHAANPDDIKRNLTKLYESVRREPVTVKTDSFYGVVNYSLLRGVIFSALYSPYRAFQPVADALAQLAAGDGAPLLSLLGAAPYKCSCNPFEHIRDAVRDGQTTLVCNDGDEVPNSLEELEEYYKGLVKVSEWADIWGSVRGSCVGWPKNKKPFRGPFVGNTSHPILVIGNTADPVTPLRSAKKMAAGFKDSVVLTIDSGGHCSINAASVCAQLHVQRYFQFGTLPDPDTVCEPILKNPFFPRPARENFDQVIPEGDLEGADANFVGAVMEMTEKFDSFFQPPHIQRLRV</sequence>
<protein>
    <submittedName>
        <fullName evidence="5">Uncharacterized protein</fullName>
    </submittedName>
</protein>
<evidence type="ECO:0000313" key="5">
    <source>
        <dbReference type="EMBL" id="TEB23498.1"/>
    </source>
</evidence>
<feature type="domain" description="Peptidase S33 tripeptidyl aminopeptidase-like C-terminal" evidence="4">
    <location>
        <begin position="416"/>
        <end position="513"/>
    </location>
</feature>
<keyword evidence="2" id="KW-0378">Hydrolase</keyword>